<dbReference type="EMBL" id="JBHUFD010000005">
    <property type="protein sequence ID" value="MFD1873458.1"/>
    <property type="molecule type" value="Genomic_DNA"/>
</dbReference>
<proteinExistence type="predicted"/>
<name>A0ABW4QV50_9BACT</name>
<feature type="signal peptide" evidence="1">
    <location>
        <begin position="1"/>
        <end position="23"/>
    </location>
</feature>
<keyword evidence="3" id="KW-1185">Reference proteome</keyword>
<organism evidence="2 3">
    <name type="scientific">Hymenobacter bucti</name>
    <dbReference type="NCBI Taxonomy" id="1844114"/>
    <lineage>
        <taxon>Bacteria</taxon>
        <taxon>Pseudomonadati</taxon>
        <taxon>Bacteroidota</taxon>
        <taxon>Cytophagia</taxon>
        <taxon>Cytophagales</taxon>
        <taxon>Hymenobacteraceae</taxon>
        <taxon>Hymenobacter</taxon>
    </lineage>
</organism>
<evidence type="ECO:0000313" key="2">
    <source>
        <dbReference type="EMBL" id="MFD1873458.1"/>
    </source>
</evidence>
<reference evidence="3" key="1">
    <citation type="journal article" date="2019" name="Int. J. Syst. Evol. Microbiol.">
        <title>The Global Catalogue of Microorganisms (GCM) 10K type strain sequencing project: providing services to taxonomists for standard genome sequencing and annotation.</title>
        <authorList>
            <consortium name="The Broad Institute Genomics Platform"/>
            <consortium name="The Broad Institute Genome Sequencing Center for Infectious Disease"/>
            <person name="Wu L."/>
            <person name="Ma J."/>
        </authorList>
    </citation>
    <scope>NUCLEOTIDE SEQUENCE [LARGE SCALE GENOMIC DNA]</scope>
    <source>
        <strain evidence="3">CGMCC 1.15795</strain>
    </source>
</reference>
<comment type="caution">
    <text evidence="2">The sequence shown here is derived from an EMBL/GenBank/DDBJ whole genome shotgun (WGS) entry which is preliminary data.</text>
</comment>
<dbReference type="RefSeq" id="WP_382314367.1">
    <property type="nucleotide sequence ID" value="NZ_JBHUFD010000005.1"/>
</dbReference>
<dbReference type="Proteomes" id="UP001597197">
    <property type="component" value="Unassembled WGS sequence"/>
</dbReference>
<evidence type="ECO:0000256" key="1">
    <source>
        <dbReference type="SAM" id="SignalP"/>
    </source>
</evidence>
<accession>A0ABW4QV50</accession>
<gene>
    <name evidence="2" type="ORF">ACFSDX_13520</name>
</gene>
<evidence type="ECO:0000313" key="3">
    <source>
        <dbReference type="Proteomes" id="UP001597197"/>
    </source>
</evidence>
<protein>
    <submittedName>
        <fullName evidence="2">Uncharacterized protein</fullName>
    </submittedName>
</protein>
<keyword evidence="1" id="KW-0732">Signal</keyword>
<feature type="chain" id="PRO_5045182812" evidence="1">
    <location>
        <begin position="24"/>
        <end position="145"/>
    </location>
</feature>
<sequence>MATFLRWYLLGISCLLLPAVSQAQQAPRAATGDTVWVIMNHVKADKRAQFERFCSEQFWPMARKLSPADQRAFRQTRVLNATRPDADGTYTYLFIMDPRIPKMNYSINAFLEKMYGKEQAVTYSKQLADCLAREANEYVTVQSRF</sequence>